<dbReference type="InterPro" id="IPR036497">
    <property type="entry name" value="GLTP_sf"/>
</dbReference>
<dbReference type="GO" id="GO:0016020">
    <property type="term" value="C:membrane"/>
    <property type="evidence" value="ECO:0007669"/>
    <property type="project" value="TreeGrafter"/>
</dbReference>
<accession>A0A819ARY1</accession>
<gene>
    <name evidence="2" type="ORF">FNK824_LOCUS14343</name>
</gene>
<dbReference type="Pfam" id="PF08718">
    <property type="entry name" value="GLTP"/>
    <property type="match status" value="1"/>
</dbReference>
<dbReference type="InterPro" id="IPR014830">
    <property type="entry name" value="Glycolipid_transfer_prot_dom"/>
</dbReference>
<sequence>MHRSEIYSDNFSNNSSIEKIKEYQLNDINEFNVYRVYDTFIASLREPNNSESSIGTQDYIDGYRELIKFCDSLGYIFKFVKDDVIDKLNILQLFVDKDIENFDTIQKAINYETEYNLIKTNPNNFTRTLLRLHRALLFIIEFLHGLAERPLSESTTTIATQCYDATLNNYHTIKYKTNIHNITILDAFLIRKSVKIGFRILPSRLQIDEAIFHGHKTELLEQYKTFIKIIQQIYDTIQTFYTEKKYLQLP</sequence>
<name>A0A819ARY1_9BILA</name>
<feature type="domain" description="Glycolipid transfer protein" evidence="1">
    <location>
        <begin position="55"/>
        <end position="173"/>
    </location>
</feature>
<organism evidence="2 3">
    <name type="scientific">Rotaria sordida</name>
    <dbReference type="NCBI Taxonomy" id="392033"/>
    <lineage>
        <taxon>Eukaryota</taxon>
        <taxon>Metazoa</taxon>
        <taxon>Spiralia</taxon>
        <taxon>Gnathifera</taxon>
        <taxon>Rotifera</taxon>
        <taxon>Eurotatoria</taxon>
        <taxon>Bdelloidea</taxon>
        <taxon>Philodinida</taxon>
        <taxon>Philodinidae</taxon>
        <taxon>Rotaria</taxon>
    </lineage>
</organism>
<dbReference type="GO" id="GO:1902387">
    <property type="term" value="F:ceramide 1-phosphate binding"/>
    <property type="evidence" value="ECO:0007669"/>
    <property type="project" value="TreeGrafter"/>
</dbReference>
<dbReference type="AlphaFoldDB" id="A0A819ARY1"/>
<dbReference type="PANTHER" id="PTHR10219:SF43">
    <property type="entry name" value="GLYCOLIPID TRANSFER PROTEIN DOMAIN-CONTAINING PROTEIN"/>
    <property type="match status" value="1"/>
</dbReference>
<proteinExistence type="predicted"/>
<dbReference type="Proteomes" id="UP000663874">
    <property type="component" value="Unassembled WGS sequence"/>
</dbReference>
<dbReference type="GO" id="GO:1902388">
    <property type="term" value="F:ceramide 1-phosphate transfer activity"/>
    <property type="evidence" value="ECO:0007669"/>
    <property type="project" value="TreeGrafter"/>
</dbReference>
<dbReference type="Gene3D" id="1.10.3520.10">
    <property type="entry name" value="Glycolipid transfer protein"/>
    <property type="match status" value="1"/>
</dbReference>
<evidence type="ECO:0000313" key="3">
    <source>
        <dbReference type="Proteomes" id="UP000663874"/>
    </source>
</evidence>
<protein>
    <recommendedName>
        <fullName evidence="1">Glycolipid transfer protein domain-containing protein</fullName>
    </recommendedName>
</protein>
<dbReference type="EMBL" id="CAJOBE010001970">
    <property type="protein sequence ID" value="CAF3789288.1"/>
    <property type="molecule type" value="Genomic_DNA"/>
</dbReference>
<dbReference type="SUPFAM" id="SSF110004">
    <property type="entry name" value="Glycolipid transfer protein, GLTP"/>
    <property type="match status" value="1"/>
</dbReference>
<comment type="caution">
    <text evidence="2">The sequence shown here is derived from an EMBL/GenBank/DDBJ whole genome shotgun (WGS) entry which is preliminary data.</text>
</comment>
<reference evidence="2" key="1">
    <citation type="submission" date="2021-02" db="EMBL/GenBank/DDBJ databases">
        <authorList>
            <person name="Nowell W R."/>
        </authorList>
    </citation>
    <scope>NUCLEOTIDE SEQUENCE</scope>
</reference>
<evidence type="ECO:0000313" key="2">
    <source>
        <dbReference type="EMBL" id="CAF3789288.1"/>
    </source>
</evidence>
<dbReference type="PANTHER" id="PTHR10219">
    <property type="entry name" value="GLYCOLIPID TRANSFER PROTEIN-RELATED"/>
    <property type="match status" value="1"/>
</dbReference>
<evidence type="ECO:0000259" key="1">
    <source>
        <dbReference type="Pfam" id="PF08718"/>
    </source>
</evidence>
<dbReference type="GO" id="GO:0005829">
    <property type="term" value="C:cytosol"/>
    <property type="evidence" value="ECO:0007669"/>
    <property type="project" value="TreeGrafter"/>
</dbReference>